<evidence type="ECO:0000313" key="2">
    <source>
        <dbReference type="EMBL" id="MDN3621277.1"/>
    </source>
</evidence>
<dbReference type="AlphaFoldDB" id="A0AAJ1QZW3"/>
<dbReference type="EMBL" id="JAUFQH010000020">
    <property type="protein sequence ID" value="MDN3621277.1"/>
    <property type="molecule type" value="Genomic_DNA"/>
</dbReference>
<gene>
    <name evidence="2" type="ORF">QWY81_17555</name>
</gene>
<sequence length="216" mass="25020">MKQLIILLLLIIAFFIGYGQYSQYQRFNSPNVDYKTTKEIDNAYYNQETVINYYKAIEDLNSFVKLQWTANNIDVRTPEEDTEETKLAVKNYADKVATLKFYESKLEQSAVLKTKGLSNEEIQFLENTGTDLKSHQKSIAINKIKSMFNPDKTMFSGYKSALIFEIQKQLNHKGFEIKIDGVYKLETINAIKDFEEKNNLFVDGVLDILTLDALFE</sequence>
<accession>A0AAJ1QZW3</accession>
<evidence type="ECO:0000259" key="1">
    <source>
        <dbReference type="Pfam" id="PF01471"/>
    </source>
</evidence>
<dbReference type="Proteomes" id="UP001228636">
    <property type="component" value="Unassembled WGS sequence"/>
</dbReference>
<dbReference type="SUPFAM" id="SSF47090">
    <property type="entry name" value="PGBD-like"/>
    <property type="match status" value="1"/>
</dbReference>
<dbReference type="InterPro" id="IPR002477">
    <property type="entry name" value="Peptidoglycan-bd-like"/>
</dbReference>
<dbReference type="InterPro" id="IPR036366">
    <property type="entry name" value="PGBDSf"/>
</dbReference>
<dbReference type="RefSeq" id="WP_261972974.1">
    <property type="nucleotide sequence ID" value="NZ_CP103460.1"/>
</dbReference>
<dbReference type="InterPro" id="IPR036365">
    <property type="entry name" value="PGBD-like_sf"/>
</dbReference>
<dbReference type="Pfam" id="PF01471">
    <property type="entry name" value="PG_binding_1"/>
    <property type="match status" value="1"/>
</dbReference>
<dbReference type="Gene3D" id="1.10.101.10">
    <property type="entry name" value="PGBD-like superfamily/PGBD"/>
    <property type="match status" value="1"/>
</dbReference>
<feature type="domain" description="Peptidoglycan binding-like" evidence="1">
    <location>
        <begin position="163"/>
        <end position="214"/>
    </location>
</feature>
<reference evidence="2 3" key="1">
    <citation type="journal article" date="2014" name="Int. J. Syst. Evol. Microbiol.">
        <title>Complete genome sequence of Corynebacterium casei LMG S-19264T (=DSM 44701T), isolated from a smear-ripened cheese.</title>
        <authorList>
            <consortium name="US DOE Joint Genome Institute (JGI-PGF)"/>
            <person name="Walter F."/>
            <person name="Albersmeier A."/>
            <person name="Kalinowski J."/>
            <person name="Ruckert C."/>
        </authorList>
    </citation>
    <scope>NUCLEOTIDE SEQUENCE [LARGE SCALE GENOMIC DNA]</scope>
    <source>
        <strain evidence="2 3">CECT 8670</strain>
    </source>
</reference>
<comment type="caution">
    <text evidence="2">The sequence shown here is derived from an EMBL/GenBank/DDBJ whole genome shotgun (WGS) entry which is preliminary data.</text>
</comment>
<protein>
    <submittedName>
        <fullName evidence="2">Peptidoglycan-binding domain-containing protein</fullName>
    </submittedName>
</protein>
<name>A0AAJ1QZW3_9FLAO</name>
<organism evidence="2 3">
    <name type="scientific">Polaribacter sejongensis</name>
    <dbReference type="NCBI Taxonomy" id="985043"/>
    <lineage>
        <taxon>Bacteria</taxon>
        <taxon>Pseudomonadati</taxon>
        <taxon>Bacteroidota</taxon>
        <taxon>Flavobacteriia</taxon>
        <taxon>Flavobacteriales</taxon>
        <taxon>Flavobacteriaceae</taxon>
    </lineage>
</organism>
<proteinExistence type="predicted"/>
<evidence type="ECO:0000313" key="3">
    <source>
        <dbReference type="Proteomes" id="UP001228636"/>
    </source>
</evidence>